<evidence type="ECO:0000256" key="8">
    <source>
        <dbReference type="ARBA" id="ARBA00023277"/>
    </source>
</evidence>
<evidence type="ECO:0000256" key="10">
    <source>
        <dbReference type="PIRSR" id="PIRSR000460-1"/>
    </source>
</evidence>
<dbReference type="GO" id="GO:0005980">
    <property type="term" value="P:glycogen catabolic process"/>
    <property type="evidence" value="ECO:0007669"/>
    <property type="project" value="UniProtKB-ARBA"/>
</dbReference>
<dbReference type="GO" id="GO:0030170">
    <property type="term" value="F:pyridoxal phosphate binding"/>
    <property type="evidence" value="ECO:0007669"/>
    <property type="project" value="InterPro"/>
</dbReference>
<evidence type="ECO:0000256" key="3">
    <source>
        <dbReference type="ARBA" id="ARBA00006047"/>
    </source>
</evidence>
<evidence type="ECO:0000313" key="13">
    <source>
        <dbReference type="Proteomes" id="UP000757900"/>
    </source>
</evidence>
<dbReference type="SUPFAM" id="SSF53756">
    <property type="entry name" value="UDP-Glycosyltransferase/glycogen phosphorylase"/>
    <property type="match status" value="1"/>
</dbReference>
<keyword evidence="5 11" id="KW-0328">Glycosyltransferase</keyword>
<evidence type="ECO:0000256" key="7">
    <source>
        <dbReference type="ARBA" id="ARBA00022898"/>
    </source>
</evidence>
<reference evidence="12" key="1">
    <citation type="submission" date="2020-04" db="EMBL/GenBank/DDBJ databases">
        <title>Deep metagenomics examines the oral microbiome during advanced dental caries in children, revealing novel taxa and co-occurrences with host molecules.</title>
        <authorList>
            <person name="Baker J.L."/>
            <person name="Morton J.T."/>
            <person name="Dinis M."/>
            <person name="Alvarez R."/>
            <person name="Tran N.C."/>
            <person name="Knight R."/>
            <person name="Edlund A."/>
        </authorList>
    </citation>
    <scope>NUCLEOTIDE SEQUENCE</scope>
    <source>
        <strain evidence="12">JCVI_23_bin.16</strain>
    </source>
</reference>
<feature type="modified residue" description="N6-(pyridoxal phosphate)lysine" evidence="10">
    <location>
        <position position="644"/>
    </location>
</feature>
<accession>A0A929QT03</accession>
<sequence>MKVDAFKDAYKKKFEDMFAVPYTSGSTTEQFQALGQLLRSIYTDKWVHYNQEKLDSKQKQVFYFSMEFLPGRQLKRYLLNLDLLDTARTALEELGLDFEAVAAAEVDPALGNGGLGRLASCFMDSMAATGVPGNGCGIRYRYGLFKQKFIDGYQIELPENWLRNPNSWEVRKESKSVIVRFGGNVWLEANQYGDLKPVYENTFDVLAVPYDTPQIGYRNDVVNNLRLFTAEIPPGHESYFTTPEQRKEIQEITEVLYPDDSNYEGRLLRLKQEYFMCSAGIQSIVRYFKSLDLPWSVFPDKVAIHINDTHPTLCIPELMRILVDEESLTWGQAWNIVKKSTSYTNHTILAEAMERWPIYMIEGLLPRIMQIIYEINRRHLVNKTALYGAELAHRTAPIDGDQVLMANLAIIASHSVNGVAKLHTEILEHYTLRDFKTIYPFRFNNKTNGVTHRRWVQLANEGLSKVLDQYIGDRWRFKPREMNILQAFRDNDEVLEKLQEVKLSNKERFARFVKEEMKLDIDPTALFDVQIKRLHAYKRQLLQVMHIVDRYLTLKENPKSDLAKRVFIFGAKAAPSYHYAKSVIKIINELANLVNNDPAIGDKIKIVFVENYGVSLAELIIPAANLSEQISLAGKEASGTSNMKLMANGALTMATLDGANVEIYDLVGDDNIFLFGMTADDVQQLREANNYYSRAIYEENPQIKRVLNAFIDGTIPNIEAEGREIFDSLVLYNDEYFLLQDYPSFYEAQMAADKLYQEPKEWAKRALTNIAYSGKFSSDYTILRYAESIWNVSPETNLLGEGFSNLD</sequence>
<keyword evidence="8 11" id="KW-0119">Carbohydrate metabolism</keyword>
<evidence type="ECO:0000256" key="2">
    <source>
        <dbReference type="ARBA" id="ARBA00001933"/>
    </source>
</evidence>
<dbReference type="Pfam" id="PF00343">
    <property type="entry name" value="Phosphorylase"/>
    <property type="match status" value="1"/>
</dbReference>
<dbReference type="NCBIfam" id="TIGR02093">
    <property type="entry name" value="P_ylase"/>
    <property type="match status" value="1"/>
</dbReference>
<dbReference type="EMBL" id="JABZFV010000063">
    <property type="protein sequence ID" value="MBF0934761.1"/>
    <property type="molecule type" value="Genomic_DNA"/>
</dbReference>
<dbReference type="PANTHER" id="PTHR11468:SF3">
    <property type="entry name" value="GLYCOGEN PHOSPHORYLASE, LIVER FORM"/>
    <property type="match status" value="1"/>
</dbReference>
<evidence type="ECO:0000256" key="11">
    <source>
        <dbReference type="RuleBase" id="RU000587"/>
    </source>
</evidence>
<dbReference type="Proteomes" id="UP000757900">
    <property type="component" value="Unassembled WGS sequence"/>
</dbReference>
<dbReference type="AlphaFoldDB" id="A0A929QT03"/>
<comment type="similarity">
    <text evidence="3 11">Belongs to the glycogen phosphorylase family.</text>
</comment>
<dbReference type="InterPro" id="IPR011833">
    <property type="entry name" value="Glycg_phsphrylas"/>
</dbReference>
<dbReference type="EC" id="2.4.1.1" evidence="11"/>
<evidence type="ECO:0000256" key="4">
    <source>
        <dbReference type="ARBA" id="ARBA00022533"/>
    </source>
</evidence>
<evidence type="ECO:0000256" key="5">
    <source>
        <dbReference type="ARBA" id="ARBA00022676"/>
    </source>
</evidence>
<dbReference type="PIRSF" id="PIRSF000460">
    <property type="entry name" value="Pprylas_GlgP"/>
    <property type="match status" value="1"/>
</dbReference>
<evidence type="ECO:0000256" key="1">
    <source>
        <dbReference type="ARBA" id="ARBA00001275"/>
    </source>
</evidence>
<dbReference type="FunFam" id="3.40.50.2000:FF:000003">
    <property type="entry name" value="Alpha-1,4 glucan phosphorylase"/>
    <property type="match status" value="1"/>
</dbReference>
<evidence type="ECO:0000256" key="9">
    <source>
        <dbReference type="ARBA" id="ARBA00025174"/>
    </source>
</evidence>
<comment type="catalytic activity">
    <reaction evidence="1 11">
        <text>[(1-&gt;4)-alpha-D-glucosyl](n) + phosphate = [(1-&gt;4)-alpha-D-glucosyl](n-1) + alpha-D-glucose 1-phosphate</text>
        <dbReference type="Rhea" id="RHEA:41732"/>
        <dbReference type="Rhea" id="RHEA-COMP:9584"/>
        <dbReference type="Rhea" id="RHEA-COMP:9586"/>
        <dbReference type="ChEBI" id="CHEBI:15444"/>
        <dbReference type="ChEBI" id="CHEBI:43474"/>
        <dbReference type="ChEBI" id="CHEBI:58601"/>
        <dbReference type="EC" id="2.4.1.1"/>
    </reaction>
</comment>
<evidence type="ECO:0000256" key="6">
    <source>
        <dbReference type="ARBA" id="ARBA00022679"/>
    </source>
</evidence>
<comment type="cofactor">
    <cofactor evidence="2 11">
        <name>pyridoxal 5'-phosphate</name>
        <dbReference type="ChEBI" id="CHEBI:597326"/>
    </cofactor>
</comment>
<name>A0A929QT03_ABIDE</name>
<comment type="function">
    <text evidence="11">Allosteric enzyme that catalyzes the rate-limiting step in glycogen catabolism, the phosphorolytic cleavage of glycogen to produce glucose-1-phosphate, and plays a central role in maintaining cellular and organismal glucose homeostasis.</text>
</comment>
<dbReference type="PANTHER" id="PTHR11468">
    <property type="entry name" value="GLYCOGEN PHOSPHORYLASE"/>
    <property type="match status" value="1"/>
</dbReference>
<comment type="caution">
    <text evidence="12">The sequence shown here is derived from an EMBL/GenBank/DDBJ whole genome shotgun (WGS) entry which is preliminary data.</text>
</comment>
<keyword evidence="6 11" id="KW-0808">Transferase</keyword>
<gene>
    <name evidence="12" type="ORF">HXK00_03835</name>
</gene>
<evidence type="ECO:0000313" key="12">
    <source>
        <dbReference type="EMBL" id="MBF0934761.1"/>
    </source>
</evidence>
<dbReference type="CDD" id="cd04300">
    <property type="entry name" value="GT35_Glycogen_Phosphorylase"/>
    <property type="match status" value="1"/>
</dbReference>
<dbReference type="GO" id="GO:0008184">
    <property type="term" value="F:glycogen phosphorylase activity"/>
    <property type="evidence" value="ECO:0007669"/>
    <property type="project" value="InterPro"/>
</dbReference>
<comment type="function">
    <text evidence="9">Phosphorylase is an important allosteric enzyme in carbohydrate metabolism. Enzymes from different sources differ in their regulatory mechanisms and in their natural substrates. However, all known phosphorylases share catalytic and structural properties.</text>
</comment>
<dbReference type="GO" id="GO:0005737">
    <property type="term" value="C:cytoplasm"/>
    <property type="evidence" value="ECO:0007669"/>
    <property type="project" value="TreeGrafter"/>
</dbReference>
<proteinExistence type="inferred from homology"/>
<dbReference type="InterPro" id="IPR000811">
    <property type="entry name" value="Glyco_trans_35"/>
</dbReference>
<keyword evidence="7 10" id="KW-0663">Pyridoxal phosphate</keyword>
<keyword evidence="4" id="KW-0021">Allosteric enzyme</keyword>
<protein>
    <recommendedName>
        <fullName evidence="11">Alpha-1,4 glucan phosphorylase</fullName>
        <ecNumber evidence="11">2.4.1.1</ecNumber>
    </recommendedName>
</protein>
<organism evidence="12 13">
    <name type="scientific">Abiotrophia defectiva</name>
    <name type="common">Streptococcus defectivus</name>
    <dbReference type="NCBI Taxonomy" id="46125"/>
    <lineage>
        <taxon>Bacteria</taxon>
        <taxon>Bacillati</taxon>
        <taxon>Bacillota</taxon>
        <taxon>Bacilli</taxon>
        <taxon>Lactobacillales</taxon>
        <taxon>Aerococcaceae</taxon>
        <taxon>Abiotrophia</taxon>
    </lineage>
</organism>
<dbReference type="Gene3D" id="3.40.50.2000">
    <property type="entry name" value="Glycogen Phosphorylase B"/>
    <property type="match status" value="2"/>
</dbReference>